<dbReference type="InterPro" id="IPR007052">
    <property type="entry name" value="CS_dom"/>
</dbReference>
<dbReference type="GO" id="GO:0036159">
    <property type="term" value="P:inner dynein arm assembly"/>
    <property type="evidence" value="ECO:0007669"/>
    <property type="project" value="TreeGrafter"/>
</dbReference>
<organism evidence="12 13">
    <name type="scientific">Mola mola</name>
    <name type="common">Ocean sunfish</name>
    <name type="synonym">Tetraodon mola</name>
    <dbReference type="NCBI Taxonomy" id="94237"/>
    <lineage>
        <taxon>Eukaryota</taxon>
        <taxon>Metazoa</taxon>
        <taxon>Chordata</taxon>
        <taxon>Craniata</taxon>
        <taxon>Vertebrata</taxon>
        <taxon>Euteleostomi</taxon>
        <taxon>Actinopterygii</taxon>
        <taxon>Neopterygii</taxon>
        <taxon>Teleostei</taxon>
        <taxon>Neoteleostei</taxon>
        <taxon>Acanthomorphata</taxon>
        <taxon>Eupercaria</taxon>
        <taxon>Tetraodontiformes</taxon>
        <taxon>Molidae</taxon>
        <taxon>Mola</taxon>
    </lineage>
</organism>
<dbReference type="SUPFAM" id="SSF49764">
    <property type="entry name" value="HSP20-like chaperones"/>
    <property type="match status" value="1"/>
</dbReference>
<evidence type="ECO:0000256" key="7">
    <source>
        <dbReference type="ARBA" id="ARBA00023242"/>
    </source>
</evidence>
<evidence type="ECO:0000313" key="13">
    <source>
        <dbReference type="Proteomes" id="UP000261620"/>
    </source>
</evidence>
<evidence type="ECO:0000256" key="8">
    <source>
        <dbReference type="ARBA" id="ARBA00023273"/>
    </source>
</evidence>
<keyword evidence="5" id="KW-0802">TPR repeat</keyword>
<proteinExistence type="predicted"/>
<dbReference type="PANTHER" id="PTHR46492">
    <property type="entry name" value="DYNEIN ASSEMBLY FACTOR 4, AXONEMAL"/>
    <property type="match status" value="1"/>
</dbReference>
<name>A0A3Q3VKD5_MOLML</name>
<dbReference type="CDD" id="cd06469">
    <property type="entry name" value="p23_DYX1C1_like"/>
    <property type="match status" value="1"/>
</dbReference>
<dbReference type="InterPro" id="IPR037894">
    <property type="entry name" value="CS_DYX1C1"/>
</dbReference>
<dbReference type="InterPro" id="IPR008978">
    <property type="entry name" value="HSP20-like_chaperone"/>
</dbReference>
<dbReference type="Gene3D" id="2.60.40.790">
    <property type="match status" value="1"/>
</dbReference>
<dbReference type="AlphaFoldDB" id="A0A3Q3VKD5"/>
<reference evidence="12" key="2">
    <citation type="submission" date="2025-09" db="UniProtKB">
        <authorList>
            <consortium name="Ensembl"/>
        </authorList>
    </citation>
    <scope>IDENTIFICATION</scope>
</reference>
<keyword evidence="8" id="KW-0966">Cell projection</keyword>
<evidence type="ECO:0000313" key="12">
    <source>
        <dbReference type="Ensembl" id="ENSMMOP00000001501.1"/>
    </source>
</evidence>
<keyword evidence="7" id="KW-0539">Nucleus</keyword>
<feature type="domain" description="CS" evidence="11">
    <location>
        <begin position="3"/>
        <end position="87"/>
    </location>
</feature>
<evidence type="ECO:0000256" key="9">
    <source>
        <dbReference type="ARBA" id="ARBA00024190"/>
    </source>
</evidence>
<dbReference type="GO" id="GO:0003351">
    <property type="term" value="P:epithelial cilium movement involved in extracellular fluid movement"/>
    <property type="evidence" value="ECO:0007669"/>
    <property type="project" value="TreeGrafter"/>
</dbReference>
<keyword evidence="13" id="KW-1185">Reference proteome</keyword>
<dbReference type="PROSITE" id="PS51203">
    <property type="entry name" value="CS"/>
    <property type="match status" value="1"/>
</dbReference>
<dbReference type="GO" id="GO:0030331">
    <property type="term" value="F:nuclear estrogen receptor binding"/>
    <property type="evidence" value="ECO:0007669"/>
    <property type="project" value="TreeGrafter"/>
</dbReference>
<comment type="subcellular location">
    <subcellularLocation>
        <location evidence="2">Cell projection</location>
        <location evidence="2">Neuron projection</location>
    </subcellularLocation>
    <subcellularLocation>
        <location evidence="9">Dynein axonemal particle</location>
    </subcellularLocation>
    <subcellularLocation>
        <location evidence="1">Nucleus</location>
    </subcellularLocation>
</comment>
<dbReference type="GO" id="GO:0007368">
    <property type="term" value="P:determination of left/right symmetry"/>
    <property type="evidence" value="ECO:0007669"/>
    <property type="project" value="TreeGrafter"/>
</dbReference>
<sequence length="173" mass="20082">MPLRVTNFSWTQTDSMVCITVPLKGIRVGNVDIISTDEYLKVHYPPNLFEAFLFEPVDDARSTVQFGNGAAVICLPKRTNKVWEHLMISASKNDKEKKETRERALLKYQEKLSVESISKAEKKYKEKKYALETMIKWLNREAEARRAVKADIEDLKDLTEVERYTDCFKDKGE</sequence>
<dbReference type="InterPro" id="IPR052004">
    <property type="entry name" value="Dynein_assembly_factor_4"/>
</dbReference>
<dbReference type="GO" id="GO:0007399">
    <property type="term" value="P:nervous system development"/>
    <property type="evidence" value="ECO:0007669"/>
    <property type="project" value="UniProtKB-KW"/>
</dbReference>
<dbReference type="GO" id="GO:0005634">
    <property type="term" value="C:nucleus"/>
    <property type="evidence" value="ECO:0007669"/>
    <property type="project" value="UniProtKB-SubCell"/>
</dbReference>
<keyword evidence="4" id="KW-0677">Repeat</keyword>
<evidence type="ECO:0000256" key="5">
    <source>
        <dbReference type="ARBA" id="ARBA00022803"/>
    </source>
</evidence>
<evidence type="ECO:0000256" key="3">
    <source>
        <dbReference type="ARBA" id="ARBA00022490"/>
    </source>
</evidence>
<dbReference type="GO" id="GO:0120293">
    <property type="term" value="C:dynein axonemal particle"/>
    <property type="evidence" value="ECO:0007669"/>
    <property type="project" value="UniProtKB-SubCell"/>
</dbReference>
<dbReference type="Pfam" id="PF04969">
    <property type="entry name" value="CS"/>
    <property type="match status" value="1"/>
</dbReference>
<dbReference type="Proteomes" id="UP000261620">
    <property type="component" value="Unplaced"/>
</dbReference>
<dbReference type="GO" id="GO:0007507">
    <property type="term" value="P:heart development"/>
    <property type="evidence" value="ECO:0007669"/>
    <property type="project" value="TreeGrafter"/>
</dbReference>
<evidence type="ECO:0000256" key="4">
    <source>
        <dbReference type="ARBA" id="ARBA00022737"/>
    </source>
</evidence>
<evidence type="ECO:0000259" key="11">
    <source>
        <dbReference type="PROSITE" id="PS51203"/>
    </source>
</evidence>
<evidence type="ECO:0000256" key="6">
    <source>
        <dbReference type="ARBA" id="ARBA00022902"/>
    </source>
</evidence>
<keyword evidence="6" id="KW-0524">Neurogenesis</keyword>
<protein>
    <recommendedName>
        <fullName evidence="10">Dynein axonemal assembly factor 4</fullName>
    </recommendedName>
</protein>
<evidence type="ECO:0000256" key="1">
    <source>
        <dbReference type="ARBA" id="ARBA00004123"/>
    </source>
</evidence>
<evidence type="ECO:0000256" key="10">
    <source>
        <dbReference type="ARBA" id="ARBA00024430"/>
    </source>
</evidence>
<dbReference type="Ensembl" id="ENSMMOT00000001530.1">
    <property type="protein sequence ID" value="ENSMMOP00000001501.1"/>
    <property type="gene ID" value="ENSMMOG00000000937.1"/>
</dbReference>
<dbReference type="PANTHER" id="PTHR46492:SF1">
    <property type="entry name" value="DYNEIN AXONEMAL ASSEMBLY FACTOR 4"/>
    <property type="match status" value="1"/>
</dbReference>
<accession>A0A3Q3VKD5</accession>
<reference evidence="12" key="1">
    <citation type="submission" date="2025-08" db="UniProtKB">
        <authorList>
            <consortium name="Ensembl"/>
        </authorList>
    </citation>
    <scope>IDENTIFICATION</scope>
</reference>
<keyword evidence="3" id="KW-0963">Cytoplasm</keyword>
<dbReference type="GO" id="GO:0043005">
    <property type="term" value="C:neuron projection"/>
    <property type="evidence" value="ECO:0007669"/>
    <property type="project" value="UniProtKB-SubCell"/>
</dbReference>
<dbReference type="GO" id="GO:0036158">
    <property type="term" value="P:outer dynein arm assembly"/>
    <property type="evidence" value="ECO:0007669"/>
    <property type="project" value="TreeGrafter"/>
</dbReference>
<evidence type="ECO:0000256" key="2">
    <source>
        <dbReference type="ARBA" id="ARBA00004487"/>
    </source>
</evidence>
<dbReference type="GO" id="GO:0005576">
    <property type="term" value="C:extracellular region"/>
    <property type="evidence" value="ECO:0007669"/>
    <property type="project" value="GOC"/>
</dbReference>